<organism evidence="2 3">
    <name type="scientific">Endocarpon pusillum</name>
    <dbReference type="NCBI Taxonomy" id="364733"/>
    <lineage>
        <taxon>Eukaryota</taxon>
        <taxon>Fungi</taxon>
        <taxon>Dikarya</taxon>
        <taxon>Ascomycota</taxon>
        <taxon>Pezizomycotina</taxon>
        <taxon>Eurotiomycetes</taxon>
        <taxon>Chaetothyriomycetidae</taxon>
        <taxon>Verrucariales</taxon>
        <taxon>Verrucariaceae</taxon>
        <taxon>Endocarpon</taxon>
    </lineage>
</organism>
<feature type="signal peptide" evidence="1">
    <location>
        <begin position="1"/>
        <end position="23"/>
    </location>
</feature>
<keyword evidence="1" id="KW-0732">Signal</keyword>
<sequence length="183" mass="20113">MALSPITMLVGLMAAFFSWTSTAQSLPSTGNQVITALGIVCLRYQDFTTQVLALPSEPGSSEAQSFVDQFNQYIDSNVAGTAAFLENLPPPYSEVIQYAIQAVAYDDIRENRRFLVAVVAKKNSFTKDQQETLSDLVSQQRVIVEQYLNGTSVYAPEVQDIQEQLWGVFLEGVSSAVEALESQ</sequence>
<accession>A0A8H7AR30</accession>
<evidence type="ECO:0000313" key="2">
    <source>
        <dbReference type="EMBL" id="KAF7511636.1"/>
    </source>
</evidence>
<dbReference type="EMBL" id="JAACFV010000018">
    <property type="protein sequence ID" value="KAF7511636.1"/>
    <property type="molecule type" value="Genomic_DNA"/>
</dbReference>
<dbReference type="OrthoDB" id="10308203at2759"/>
<feature type="chain" id="PRO_5034946989" evidence="1">
    <location>
        <begin position="24"/>
        <end position="183"/>
    </location>
</feature>
<name>A0A8H7AR30_9EURO</name>
<proteinExistence type="predicted"/>
<dbReference type="AlphaFoldDB" id="A0A8H7AR30"/>
<keyword evidence="3" id="KW-1185">Reference proteome</keyword>
<comment type="caution">
    <text evidence="2">The sequence shown here is derived from an EMBL/GenBank/DDBJ whole genome shotgun (WGS) entry which is preliminary data.</text>
</comment>
<dbReference type="Proteomes" id="UP000606974">
    <property type="component" value="Unassembled WGS sequence"/>
</dbReference>
<evidence type="ECO:0000256" key="1">
    <source>
        <dbReference type="SAM" id="SignalP"/>
    </source>
</evidence>
<gene>
    <name evidence="2" type="ORF">GJ744_003799</name>
</gene>
<reference evidence="2" key="1">
    <citation type="submission" date="2020-02" db="EMBL/GenBank/DDBJ databases">
        <authorList>
            <person name="Palmer J.M."/>
        </authorList>
    </citation>
    <scope>NUCLEOTIDE SEQUENCE</scope>
    <source>
        <strain evidence="2">EPUS1.4</strain>
        <tissue evidence="2">Thallus</tissue>
    </source>
</reference>
<protein>
    <submittedName>
        <fullName evidence="2">Uncharacterized protein</fullName>
    </submittedName>
</protein>
<evidence type="ECO:0000313" key="3">
    <source>
        <dbReference type="Proteomes" id="UP000606974"/>
    </source>
</evidence>